<reference evidence="2" key="1">
    <citation type="submission" date="2022-11" db="UniProtKB">
        <authorList>
            <consortium name="WormBaseParasite"/>
        </authorList>
    </citation>
    <scope>IDENTIFICATION</scope>
</reference>
<dbReference type="WBParaSite" id="PEQ_0000816601-mRNA-1">
    <property type="protein sequence ID" value="PEQ_0000816601-mRNA-1"/>
    <property type="gene ID" value="PEQ_0000816601"/>
</dbReference>
<protein>
    <submittedName>
        <fullName evidence="2">Uncharacterized protein</fullName>
    </submittedName>
</protein>
<evidence type="ECO:0000313" key="2">
    <source>
        <dbReference type="WBParaSite" id="PEQ_0000816601-mRNA-1"/>
    </source>
</evidence>
<proteinExistence type="predicted"/>
<organism evidence="1 2">
    <name type="scientific">Parascaris equorum</name>
    <name type="common">Equine roundworm</name>
    <dbReference type="NCBI Taxonomy" id="6256"/>
    <lineage>
        <taxon>Eukaryota</taxon>
        <taxon>Metazoa</taxon>
        <taxon>Ecdysozoa</taxon>
        <taxon>Nematoda</taxon>
        <taxon>Chromadorea</taxon>
        <taxon>Rhabditida</taxon>
        <taxon>Spirurina</taxon>
        <taxon>Ascaridomorpha</taxon>
        <taxon>Ascaridoidea</taxon>
        <taxon>Ascarididae</taxon>
        <taxon>Parascaris</taxon>
    </lineage>
</organism>
<dbReference type="AlphaFoldDB" id="A0A914RPE3"/>
<name>A0A914RPE3_PAREQ</name>
<accession>A0A914RPE3</accession>
<sequence length="55" mass="6605">MSNATVEEKRESHQTKTYLKPVGQPWYFGIRILHRKENILHGDDSTLWYSFDPQR</sequence>
<evidence type="ECO:0000313" key="1">
    <source>
        <dbReference type="Proteomes" id="UP000887564"/>
    </source>
</evidence>
<keyword evidence="1" id="KW-1185">Reference proteome</keyword>
<dbReference type="Proteomes" id="UP000887564">
    <property type="component" value="Unplaced"/>
</dbReference>